<gene>
    <name evidence="1" type="ORF">JTE90_004798</name>
</gene>
<dbReference type="Proteomes" id="UP000827092">
    <property type="component" value="Unassembled WGS sequence"/>
</dbReference>
<reference evidence="1 2" key="1">
    <citation type="journal article" date="2022" name="Nat. Ecol. Evol.">
        <title>A masculinizing supergene underlies an exaggerated male reproductive morph in a spider.</title>
        <authorList>
            <person name="Hendrickx F."/>
            <person name="De Corte Z."/>
            <person name="Sonet G."/>
            <person name="Van Belleghem S.M."/>
            <person name="Kostlbacher S."/>
            <person name="Vangestel C."/>
        </authorList>
    </citation>
    <scope>NUCLEOTIDE SEQUENCE [LARGE SCALE GENOMIC DNA]</scope>
    <source>
        <strain evidence="1">W744_W776</strain>
    </source>
</reference>
<name>A0AAV6VGJ2_9ARAC</name>
<keyword evidence="2" id="KW-1185">Reference proteome</keyword>
<proteinExistence type="predicted"/>
<sequence length="70" mass="7950">MFFNQRYLSNRIFSQKGHPFCPRSVSICPAQSPSEPPGDYGKHFGRLIAKSLADHSGCRPIFRIVRLLLC</sequence>
<accession>A0AAV6VGJ2</accession>
<evidence type="ECO:0000313" key="2">
    <source>
        <dbReference type="Proteomes" id="UP000827092"/>
    </source>
</evidence>
<dbReference type="AlphaFoldDB" id="A0AAV6VGJ2"/>
<protein>
    <submittedName>
        <fullName evidence="1">Uncharacterized protein</fullName>
    </submittedName>
</protein>
<evidence type="ECO:0000313" key="1">
    <source>
        <dbReference type="EMBL" id="KAG8195794.1"/>
    </source>
</evidence>
<comment type="caution">
    <text evidence="1">The sequence shown here is derived from an EMBL/GenBank/DDBJ whole genome shotgun (WGS) entry which is preliminary data.</text>
</comment>
<organism evidence="1 2">
    <name type="scientific">Oedothorax gibbosus</name>
    <dbReference type="NCBI Taxonomy" id="931172"/>
    <lineage>
        <taxon>Eukaryota</taxon>
        <taxon>Metazoa</taxon>
        <taxon>Ecdysozoa</taxon>
        <taxon>Arthropoda</taxon>
        <taxon>Chelicerata</taxon>
        <taxon>Arachnida</taxon>
        <taxon>Araneae</taxon>
        <taxon>Araneomorphae</taxon>
        <taxon>Entelegynae</taxon>
        <taxon>Araneoidea</taxon>
        <taxon>Linyphiidae</taxon>
        <taxon>Erigoninae</taxon>
        <taxon>Oedothorax</taxon>
    </lineage>
</organism>
<dbReference type="EMBL" id="JAFNEN010000078">
    <property type="protein sequence ID" value="KAG8195794.1"/>
    <property type="molecule type" value="Genomic_DNA"/>
</dbReference>